<comment type="similarity">
    <text evidence="2">Belongs to the MDM31/MDM32 family.</text>
</comment>
<keyword evidence="8 11" id="KW-0472">Membrane</keyword>
<evidence type="ECO:0000256" key="4">
    <source>
        <dbReference type="ARBA" id="ARBA00022792"/>
    </source>
</evidence>
<dbReference type="RefSeq" id="XP_062633735.1">
    <property type="nucleotide sequence ID" value="XM_062778332.1"/>
</dbReference>
<evidence type="ECO:0000256" key="9">
    <source>
        <dbReference type="ARBA" id="ARBA00025191"/>
    </source>
</evidence>
<feature type="compositionally biased region" description="Basic and acidic residues" evidence="10">
    <location>
        <begin position="677"/>
        <end position="698"/>
    </location>
</feature>
<accession>A0AAN6ZJY9</accession>
<keyword evidence="13" id="KW-1185">Reference proteome</keyword>
<keyword evidence="4" id="KW-0999">Mitochondrion inner membrane</keyword>
<reference evidence="12" key="2">
    <citation type="submission" date="2023-05" db="EMBL/GenBank/DDBJ databases">
        <authorList>
            <consortium name="Lawrence Berkeley National Laboratory"/>
            <person name="Steindorff A."/>
            <person name="Hensen N."/>
            <person name="Bonometti L."/>
            <person name="Westerberg I."/>
            <person name="Brannstrom I.O."/>
            <person name="Guillou S."/>
            <person name="Cros-Aarteil S."/>
            <person name="Calhoun S."/>
            <person name="Haridas S."/>
            <person name="Kuo A."/>
            <person name="Mondo S."/>
            <person name="Pangilinan J."/>
            <person name="Riley R."/>
            <person name="Labutti K."/>
            <person name="Andreopoulos B."/>
            <person name="Lipzen A."/>
            <person name="Chen C."/>
            <person name="Yanf M."/>
            <person name="Daum C."/>
            <person name="Ng V."/>
            <person name="Clum A."/>
            <person name="Ohm R."/>
            <person name="Martin F."/>
            <person name="Silar P."/>
            <person name="Natvig D."/>
            <person name="Lalanne C."/>
            <person name="Gautier V."/>
            <person name="Ament-Velasquez S.L."/>
            <person name="Kruys A."/>
            <person name="Hutchinson M.I."/>
            <person name="Powell A.J."/>
            <person name="Barry K."/>
            <person name="Miller A.N."/>
            <person name="Grigoriev I.V."/>
            <person name="Debuchy R."/>
            <person name="Gladieux P."/>
            <person name="Thoren M.H."/>
            <person name="Johannesson H."/>
        </authorList>
    </citation>
    <scope>NUCLEOTIDE SEQUENCE</scope>
    <source>
        <strain evidence="12">CBS 141.50</strain>
    </source>
</reference>
<dbReference type="InterPro" id="IPR012571">
    <property type="entry name" value="Mdm31/Mdm32"/>
</dbReference>
<keyword evidence="6 11" id="KW-1133">Transmembrane helix</keyword>
<evidence type="ECO:0000256" key="1">
    <source>
        <dbReference type="ARBA" id="ARBA00004273"/>
    </source>
</evidence>
<dbReference type="Pfam" id="PF08118">
    <property type="entry name" value="MDM31_MDM32"/>
    <property type="match status" value="1"/>
</dbReference>
<reference evidence="12" key="1">
    <citation type="journal article" date="2023" name="Mol. Phylogenet. Evol.">
        <title>Genome-scale phylogeny and comparative genomics of the fungal order Sordariales.</title>
        <authorList>
            <person name="Hensen N."/>
            <person name="Bonometti L."/>
            <person name="Westerberg I."/>
            <person name="Brannstrom I.O."/>
            <person name="Guillou S."/>
            <person name="Cros-Aarteil S."/>
            <person name="Calhoun S."/>
            <person name="Haridas S."/>
            <person name="Kuo A."/>
            <person name="Mondo S."/>
            <person name="Pangilinan J."/>
            <person name="Riley R."/>
            <person name="LaButti K."/>
            <person name="Andreopoulos B."/>
            <person name="Lipzen A."/>
            <person name="Chen C."/>
            <person name="Yan M."/>
            <person name="Daum C."/>
            <person name="Ng V."/>
            <person name="Clum A."/>
            <person name="Steindorff A."/>
            <person name="Ohm R.A."/>
            <person name="Martin F."/>
            <person name="Silar P."/>
            <person name="Natvig D.O."/>
            <person name="Lalanne C."/>
            <person name="Gautier V."/>
            <person name="Ament-Velasquez S.L."/>
            <person name="Kruys A."/>
            <person name="Hutchinson M.I."/>
            <person name="Powell A.J."/>
            <person name="Barry K."/>
            <person name="Miller A.N."/>
            <person name="Grigoriev I.V."/>
            <person name="Debuchy R."/>
            <person name="Gladieux P."/>
            <person name="Hiltunen Thoren M."/>
            <person name="Johannesson H."/>
        </authorList>
    </citation>
    <scope>NUCLEOTIDE SEQUENCE</scope>
    <source>
        <strain evidence="12">CBS 141.50</strain>
    </source>
</reference>
<evidence type="ECO:0000256" key="8">
    <source>
        <dbReference type="ARBA" id="ARBA00023136"/>
    </source>
</evidence>
<comment type="subcellular location">
    <subcellularLocation>
        <location evidence="1">Mitochondrion inner membrane</location>
    </subcellularLocation>
</comment>
<feature type="transmembrane region" description="Helical" evidence="11">
    <location>
        <begin position="804"/>
        <end position="822"/>
    </location>
</feature>
<dbReference type="GO" id="GO:0005743">
    <property type="term" value="C:mitochondrial inner membrane"/>
    <property type="evidence" value="ECO:0007669"/>
    <property type="project" value="UniProtKB-SubCell"/>
</dbReference>
<sequence length="825" mass="91575">MTSSATTTQLGRQLWGSIRDSATVLATKLPTRPSPSSAAGQCSFFFNTPPQSAQHTTTRFFHSARRFFFPQLPYPARISPQNVRKSCTSGGLLLLGLSSSPSSTSTVVTTCTAAADSALAGSPGQRANLSYLARQIWNQQSRHGRNGSGKQDVVAGKRSKSSNGKGNGNGNKRSRAASTENSTAGAQKPKPKTSQQPPAKSPIVHDPAEPESLVNSMSKYLHLPNMPHRPTKEELLAAASGFRQRLRVRFKWFSIRSMRPWNADEWGAFVSWFLFGHLVWILVGTTTFFSLVILTINTVFAQETLAKWIGDYLTQSAGLTVVFESAIVPKWRDNVITFRNVFVSRRPGQGRSTVQKGSSNAAAEAAAARLADPDAAAAEEEDDGNYTQFDVTIDTVDVTLSFIKWWNGKGLLKDVEVKGVRGVVDRTSVQWSAEGLDPHDYRHEHNPGDFELDHFKMEDLLVTVHQPHGFRPFSVSIFSCDLPQLRKQWLFYDFLSASHISGAYDGSLFTIHPRQIHGVASGGERRKDEFADESVWKKFSRLRIDGLKIDHLNRGVEGPFGWIYEGNVDIVADVMFPTDPEEGIGKVVAEFYDKMEEAVTSNRYIKILEDTGNRSYYKFQNGVIRNYASGINFINSDNDNDNNNTKNNNNGTDPANIPPSSPLEETLASPSSPATPFRDHGLFDAGDHHDDRPHHQPPEEETPSYLVMDLRIHLNDVRAAVPLFNNPHMSYVNQALVRPIVAYINAKRTYIPVNCRIVKRLTDFDGSWTVWDSGLMDDTGAEVYSAFARSVEDQQSRVRRFKRVGLWTVSLIVHALLAGVAGELA</sequence>
<evidence type="ECO:0000256" key="2">
    <source>
        <dbReference type="ARBA" id="ARBA00005687"/>
    </source>
</evidence>
<feature type="compositionally biased region" description="Low complexity" evidence="10">
    <location>
        <begin position="186"/>
        <end position="202"/>
    </location>
</feature>
<feature type="compositionally biased region" description="Polar residues" evidence="10">
    <location>
        <begin position="176"/>
        <end position="185"/>
    </location>
</feature>
<evidence type="ECO:0000313" key="13">
    <source>
        <dbReference type="Proteomes" id="UP001302676"/>
    </source>
</evidence>
<proteinExistence type="inferred from homology"/>
<dbReference type="AlphaFoldDB" id="A0AAN6ZJY9"/>
<name>A0AAN6ZJY9_9PEZI</name>
<feature type="region of interest" description="Disordered" evidence="10">
    <location>
        <begin position="140"/>
        <end position="208"/>
    </location>
</feature>
<gene>
    <name evidence="12" type="ORF">C8A04DRAFT_15026</name>
</gene>
<dbReference type="GO" id="GO:0000001">
    <property type="term" value="P:mitochondrion inheritance"/>
    <property type="evidence" value="ECO:0007669"/>
    <property type="project" value="InterPro"/>
</dbReference>
<dbReference type="PANTHER" id="PTHR31068">
    <property type="entry name" value="MITOCHONDRIAL DISTRIBUTION AND MORPHOLOGY PROTEIN 31"/>
    <property type="match status" value="1"/>
</dbReference>
<evidence type="ECO:0000256" key="6">
    <source>
        <dbReference type="ARBA" id="ARBA00022989"/>
    </source>
</evidence>
<dbReference type="EMBL" id="MU853633">
    <property type="protein sequence ID" value="KAK4140364.1"/>
    <property type="molecule type" value="Genomic_DNA"/>
</dbReference>
<dbReference type="Proteomes" id="UP001302676">
    <property type="component" value="Unassembled WGS sequence"/>
</dbReference>
<keyword evidence="5" id="KW-0809">Transit peptide</keyword>
<feature type="region of interest" description="Disordered" evidence="10">
    <location>
        <begin position="638"/>
        <end position="701"/>
    </location>
</feature>
<feature type="compositionally biased region" description="Low complexity" evidence="10">
    <location>
        <begin position="638"/>
        <end position="655"/>
    </location>
</feature>
<keyword evidence="3 11" id="KW-0812">Transmembrane</keyword>
<feature type="transmembrane region" description="Helical" evidence="11">
    <location>
        <begin position="266"/>
        <end position="294"/>
    </location>
</feature>
<evidence type="ECO:0000256" key="10">
    <source>
        <dbReference type="SAM" id="MobiDB-lite"/>
    </source>
</evidence>
<protein>
    <submittedName>
        <fullName evidence="12">Mitochondrial distribution and morphology proteins-domain-containing protein</fullName>
    </submittedName>
</protein>
<evidence type="ECO:0000256" key="5">
    <source>
        <dbReference type="ARBA" id="ARBA00022946"/>
    </source>
</evidence>
<dbReference type="GO" id="GO:0007005">
    <property type="term" value="P:mitochondrion organization"/>
    <property type="evidence" value="ECO:0007669"/>
    <property type="project" value="InterPro"/>
</dbReference>
<evidence type="ECO:0000313" key="12">
    <source>
        <dbReference type="EMBL" id="KAK4140364.1"/>
    </source>
</evidence>
<evidence type="ECO:0000256" key="7">
    <source>
        <dbReference type="ARBA" id="ARBA00023128"/>
    </source>
</evidence>
<evidence type="ECO:0000256" key="3">
    <source>
        <dbReference type="ARBA" id="ARBA00022692"/>
    </source>
</evidence>
<evidence type="ECO:0000256" key="11">
    <source>
        <dbReference type="SAM" id="Phobius"/>
    </source>
</evidence>
<comment type="function">
    <text evidence="9">Involved in the organization of the mitochondrial membranes and the global structure of the mitochondria. Also required for mitochondrial distribution and mobility as well as for the maintenance of mitochondrial DNA nucleoids structures.</text>
</comment>
<dbReference type="PANTHER" id="PTHR31068:SF0">
    <property type="entry name" value="MITOCHONDRIAL DISTRIBUTION AND MORPHOLOGY PROTEIN 31"/>
    <property type="match status" value="1"/>
</dbReference>
<keyword evidence="7" id="KW-0496">Mitochondrion</keyword>
<organism evidence="12 13">
    <name type="scientific">Dichotomopilus funicola</name>
    <dbReference type="NCBI Taxonomy" id="1934379"/>
    <lineage>
        <taxon>Eukaryota</taxon>
        <taxon>Fungi</taxon>
        <taxon>Dikarya</taxon>
        <taxon>Ascomycota</taxon>
        <taxon>Pezizomycotina</taxon>
        <taxon>Sordariomycetes</taxon>
        <taxon>Sordariomycetidae</taxon>
        <taxon>Sordariales</taxon>
        <taxon>Chaetomiaceae</taxon>
        <taxon>Dichotomopilus</taxon>
    </lineage>
</organism>
<dbReference type="GeneID" id="87814945"/>
<comment type="caution">
    <text evidence="12">The sequence shown here is derived from an EMBL/GenBank/DDBJ whole genome shotgun (WGS) entry which is preliminary data.</text>
</comment>